<evidence type="ECO:0000259" key="5">
    <source>
        <dbReference type="PROSITE" id="PS51007"/>
    </source>
</evidence>
<evidence type="ECO:0000313" key="7">
    <source>
        <dbReference type="Proteomes" id="UP000736373"/>
    </source>
</evidence>
<keyword evidence="3 4" id="KW-0408">Iron</keyword>
<comment type="caution">
    <text evidence="6">The sequence shown here is derived from an EMBL/GenBank/DDBJ whole genome shotgun (WGS) entry which is preliminary data.</text>
</comment>
<evidence type="ECO:0000256" key="3">
    <source>
        <dbReference type="ARBA" id="ARBA00023004"/>
    </source>
</evidence>
<dbReference type="Gene3D" id="1.10.760.10">
    <property type="entry name" value="Cytochrome c-like domain"/>
    <property type="match status" value="1"/>
</dbReference>
<evidence type="ECO:0000256" key="4">
    <source>
        <dbReference type="PROSITE-ProRule" id="PRU00433"/>
    </source>
</evidence>
<dbReference type="Proteomes" id="UP000736373">
    <property type="component" value="Unassembled WGS sequence"/>
</dbReference>
<evidence type="ECO:0000313" key="6">
    <source>
        <dbReference type="EMBL" id="MBC8747206.1"/>
    </source>
</evidence>
<dbReference type="InterPro" id="IPR036909">
    <property type="entry name" value="Cyt_c-like_dom_sf"/>
</dbReference>
<evidence type="ECO:0000256" key="2">
    <source>
        <dbReference type="ARBA" id="ARBA00022723"/>
    </source>
</evidence>
<dbReference type="InterPro" id="IPR009056">
    <property type="entry name" value="Cyt_c-like_dom"/>
</dbReference>
<organism evidence="6 7">
    <name type="scientific">Paraburkholderia podalyriae</name>
    <dbReference type="NCBI Taxonomy" id="1938811"/>
    <lineage>
        <taxon>Bacteria</taxon>
        <taxon>Pseudomonadati</taxon>
        <taxon>Pseudomonadota</taxon>
        <taxon>Betaproteobacteria</taxon>
        <taxon>Burkholderiales</taxon>
        <taxon>Burkholderiaceae</taxon>
        <taxon>Paraburkholderia</taxon>
    </lineage>
</organism>
<keyword evidence="7" id="KW-1185">Reference proteome</keyword>
<name>A0ABR7PLN2_9BURK</name>
<dbReference type="PROSITE" id="PS51007">
    <property type="entry name" value="CYTC"/>
    <property type="match status" value="1"/>
</dbReference>
<dbReference type="SUPFAM" id="SSF46626">
    <property type="entry name" value="Cytochrome c"/>
    <property type="match status" value="1"/>
</dbReference>
<feature type="domain" description="Cytochrome c" evidence="5">
    <location>
        <begin position="1"/>
        <end position="112"/>
    </location>
</feature>
<gene>
    <name evidence="6" type="ORF">F6X42_11485</name>
</gene>
<evidence type="ECO:0000256" key="1">
    <source>
        <dbReference type="ARBA" id="ARBA00022617"/>
    </source>
</evidence>
<keyword evidence="1 4" id="KW-0349">Heme</keyword>
<reference evidence="6 7" key="1">
    <citation type="submission" date="2019-09" db="EMBL/GenBank/DDBJ databases">
        <title>Paraburkholderia podalyriae sp. nov., A South African Podalyria-associated rhizobium.</title>
        <authorList>
            <person name="Mavima L."/>
            <person name="Beukes C.W."/>
            <person name="Palmer M."/>
            <person name="De Meyer S.E."/>
            <person name="James E.K."/>
            <person name="Maluk M."/>
            <person name="Avontuur J.R."/>
            <person name="Chan W.Y."/>
            <person name="Venter S.N."/>
            <person name="Steenkamp E.T."/>
        </authorList>
    </citation>
    <scope>NUCLEOTIDE SEQUENCE [LARGE SCALE GENOMIC DNA]</scope>
    <source>
        <strain evidence="6 7">WC7.3b</strain>
    </source>
</reference>
<accession>A0ABR7PLN2</accession>
<proteinExistence type="predicted"/>
<dbReference type="EMBL" id="VZQQ01000008">
    <property type="protein sequence ID" value="MBC8747206.1"/>
    <property type="molecule type" value="Genomic_DNA"/>
</dbReference>
<sequence length="112" mass="12412">MELGREIFSGQHALAAHLRDDNRMLHDNAVRCINCHGHADNAASFGPPLTSQYLLSDIRRRGGPPSRYDLRSFCRVLNVGVDPTGIVLKKAMPQYALSDTECAALWSFVMAQ</sequence>
<keyword evidence="2 4" id="KW-0479">Metal-binding</keyword>
<protein>
    <submittedName>
        <fullName evidence="6">Cytochrome c</fullName>
    </submittedName>
</protein>